<gene>
    <name evidence="3" type="ordered locus">BAV2085</name>
</gene>
<dbReference type="KEGG" id="bav:BAV2085"/>
<feature type="domain" description="ABC-type transport auxiliary lipoprotein component" evidence="2">
    <location>
        <begin position="28"/>
        <end position="186"/>
    </location>
</feature>
<dbReference type="AlphaFoldDB" id="Q2KZJ1"/>
<keyword evidence="1" id="KW-0732">Signal</keyword>
<dbReference type="GeneID" id="92934855"/>
<dbReference type="EMBL" id="AM167904">
    <property type="protein sequence ID" value="CAJ49695.1"/>
    <property type="molecule type" value="Genomic_DNA"/>
</dbReference>
<dbReference type="Pfam" id="PF03886">
    <property type="entry name" value="ABC_trans_aux"/>
    <property type="match status" value="1"/>
</dbReference>
<dbReference type="InterPro" id="IPR005586">
    <property type="entry name" value="ABC_trans_aux"/>
</dbReference>
<evidence type="ECO:0000313" key="4">
    <source>
        <dbReference type="Proteomes" id="UP000001977"/>
    </source>
</evidence>
<keyword evidence="3" id="KW-0449">Lipoprotein</keyword>
<dbReference type="eggNOG" id="COG3009">
    <property type="taxonomic scope" value="Bacteria"/>
</dbReference>
<name>Q2KZJ1_BORA1</name>
<dbReference type="PROSITE" id="PS51257">
    <property type="entry name" value="PROKAR_LIPOPROTEIN"/>
    <property type="match status" value="1"/>
</dbReference>
<accession>Q2KZJ1</accession>
<evidence type="ECO:0000259" key="2">
    <source>
        <dbReference type="Pfam" id="PF03886"/>
    </source>
</evidence>
<evidence type="ECO:0000256" key="1">
    <source>
        <dbReference type="SAM" id="SignalP"/>
    </source>
</evidence>
<organism evidence="3 4">
    <name type="scientific">Bordetella avium (strain 197N)</name>
    <dbReference type="NCBI Taxonomy" id="360910"/>
    <lineage>
        <taxon>Bacteria</taxon>
        <taxon>Pseudomonadati</taxon>
        <taxon>Pseudomonadota</taxon>
        <taxon>Betaproteobacteria</taxon>
        <taxon>Burkholderiales</taxon>
        <taxon>Alcaligenaceae</taxon>
        <taxon>Bordetella</taxon>
    </lineage>
</organism>
<keyword evidence="4" id="KW-1185">Reference proteome</keyword>
<dbReference type="Gene3D" id="3.40.50.10610">
    <property type="entry name" value="ABC-type transport auxiliary lipoprotein component"/>
    <property type="match status" value="1"/>
</dbReference>
<dbReference type="RefSeq" id="WP_012417751.1">
    <property type="nucleotide sequence ID" value="NC_010645.1"/>
</dbReference>
<feature type="signal peptide" evidence="1">
    <location>
        <begin position="1"/>
        <end position="27"/>
    </location>
</feature>
<dbReference type="OrthoDB" id="1494661at2"/>
<dbReference type="SUPFAM" id="SSF159594">
    <property type="entry name" value="XCC0632-like"/>
    <property type="match status" value="1"/>
</dbReference>
<reference evidence="3 4" key="1">
    <citation type="journal article" date="2006" name="J. Bacteriol.">
        <title>Comparison of the genome sequence of the poultry pathogen Bordetella avium with those of B. bronchiseptica, B. pertussis, and B. parapertussis reveals extensive diversity in surface structures associated with host interaction.</title>
        <authorList>
            <person name="Sebaihia M."/>
            <person name="Preston A."/>
            <person name="Maskell D.J."/>
            <person name="Kuzmiak H."/>
            <person name="Connell T.D."/>
            <person name="King N.D."/>
            <person name="Orndorff P.E."/>
            <person name="Miyamoto D.M."/>
            <person name="Thomson N.R."/>
            <person name="Harris D."/>
            <person name="Goble A."/>
            <person name="Lord A."/>
            <person name="Murphy L."/>
            <person name="Quail M.A."/>
            <person name="Rutter S."/>
            <person name="Squares R."/>
            <person name="Squares S."/>
            <person name="Woodward J."/>
            <person name="Parkhill J."/>
            <person name="Temple L.M."/>
        </authorList>
    </citation>
    <scope>NUCLEOTIDE SEQUENCE [LARGE SCALE GENOMIC DNA]</scope>
    <source>
        <strain evidence="3 4">197N</strain>
    </source>
</reference>
<protein>
    <submittedName>
        <fullName evidence="3">Lipoprotein</fullName>
    </submittedName>
</protein>
<dbReference type="STRING" id="360910.BAV2085"/>
<dbReference type="HOGENOM" id="CLU_096001_0_0_4"/>
<evidence type="ECO:0000313" key="3">
    <source>
        <dbReference type="EMBL" id="CAJ49695.1"/>
    </source>
</evidence>
<proteinExistence type="predicted"/>
<feature type="chain" id="PRO_5004212058" evidence="1">
    <location>
        <begin position="28"/>
        <end position="216"/>
    </location>
</feature>
<sequence length="216" mass="22765">MKYIRPALALSLLSLLVACGASPPARYYTLQAPPAATPIKGDAGFMVEVLPVAVTPQADQPQIMLRTGTGSIAPLYSDRWSAPLGDELRSALVDGLTRDLGALDAGVLRPPLGTPLWRVQTDVQRFDMSDKGPTVLDVTWRVRPVSLKGGALLCRTVVTMPVGAEDVASLVTAQQQAVALLARTIASGIRHGGQRADAAGPEVHIPVCTVLADESR</sequence>
<dbReference type="Proteomes" id="UP000001977">
    <property type="component" value="Chromosome"/>
</dbReference>